<evidence type="ECO:0000313" key="3">
    <source>
        <dbReference type="Proteomes" id="UP000030754"/>
    </source>
</evidence>
<dbReference type="VEuPathDB" id="ToxoDB:ENH_00039280"/>
<dbReference type="RefSeq" id="XP_013436111.1">
    <property type="nucleotide sequence ID" value="XM_013580657.1"/>
</dbReference>
<feature type="region of interest" description="Disordered" evidence="1">
    <location>
        <begin position="48"/>
        <end position="70"/>
    </location>
</feature>
<feature type="compositionally biased region" description="Low complexity" evidence="1">
    <location>
        <begin position="7"/>
        <end position="21"/>
    </location>
</feature>
<accession>U6MYS9</accession>
<sequence>MQQPALSRGRSSSSSCSSSSEPTLSAAAAAVAAAAAAAAADACCWRSSEGTSGRERLNELRPLLQQQQES</sequence>
<evidence type="ECO:0000313" key="2">
    <source>
        <dbReference type="EMBL" id="CDJ67644.1"/>
    </source>
</evidence>
<dbReference type="EMBL" id="HG724668">
    <property type="protein sequence ID" value="CDJ67644.1"/>
    <property type="molecule type" value="Genomic_DNA"/>
</dbReference>
<organism evidence="2 3">
    <name type="scientific">Eimeria necatrix</name>
    <dbReference type="NCBI Taxonomy" id="51315"/>
    <lineage>
        <taxon>Eukaryota</taxon>
        <taxon>Sar</taxon>
        <taxon>Alveolata</taxon>
        <taxon>Apicomplexa</taxon>
        <taxon>Conoidasida</taxon>
        <taxon>Coccidia</taxon>
        <taxon>Eucoccidiorida</taxon>
        <taxon>Eimeriorina</taxon>
        <taxon>Eimeriidae</taxon>
        <taxon>Eimeria</taxon>
    </lineage>
</organism>
<evidence type="ECO:0000256" key="1">
    <source>
        <dbReference type="SAM" id="MobiDB-lite"/>
    </source>
</evidence>
<dbReference type="Proteomes" id="UP000030754">
    <property type="component" value="Unassembled WGS sequence"/>
</dbReference>
<dbReference type="AlphaFoldDB" id="U6MYS9"/>
<proteinExistence type="predicted"/>
<name>U6MYS9_9EIME</name>
<reference evidence="2" key="2">
    <citation type="submission" date="2013-10" db="EMBL/GenBank/DDBJ databases">
        <authorList>
            <person name="Aslett M."/>
        </authorList>
    </citation>
    <scope>NUCLEOTIDE SEQUENCE [LARGE SCALE GENOMIC DNA]</scope>
    <source>
        <strain evidence="2">Houghton</strain>
    </source>
</reference>
<gene>
    <name evidence="2" type="ORF">ENH_00039280</name>
</gene>
<protein>
    <submittedName>
        <fullName evidence="2">Uncharacterized protein</fullName>
    </submittedName>
</protein>
<feature type="region of interest" description="Disordered" evidence="1">
    <location>
        <begin position="1"/>
        <end position="21"/>
    </location>
</feature>
<keyword evidence="3" id="KW-1185">Reference proteome</keyword>
<dbReference type="GeneID" id="25474087"/>
<reference evidence="2" key="1">
    <citation type="submission" date="2013-10" db="EMBL/GenBank/DDBJ databases">
        <title>Genomic analysis of the causative agents of coccidiosis in chickens.</title>
        <authorList>
            <person name="Reid A.J."/>
            <person name="Blake D."/>
            <person name="Billington K."/>
            <person name="Browne H."/>
            <person name="Dunn M."/>
            <person name="Hung S."/>
            <person name="Kawahara F."/>
            <person name="Miranda-Saavedra D."/>
            <person name="Mourier T."/>
            <person name="Nagra H."/>
            <person name="Otto T.D."/>
            <person name="Rawlings N."/>
            <person name="Sanchez A."/>
            <person name="Sanders M."/>
            <person name="Subramaniam C."/>
            <person name="Tay Y."/>
            <person name="Dear P."/>
            <person name="Doerig C."/>
            <person name="Gruber A."/>
            <person name="Parkinson J."/>
            <person name="Shirley M."/>
            <person name="Wan K.L."/>
            <person name="Berriman M."/>
            <person name="Tomley F."/>
            <person name="Pain A."/>
        </authorList>
    </citation>
    <scope>NUCLEOTIDE SEQUENCE [LARGE SCALE GENOMIC DNA]</scope>
    <source>
        <strain evidence="2">Houghton</strain>
    </source>
</reference>